<evidence type="ECO:0000313" key="3">
    <source>
        <dbReference type="EMBL" id="KAJ0979170.1"/>
    </source>
</evidence>
<dbReference type="OrthoDB" id="21449at2759"/>
<dbReference type="EMBL" id="JAGGNH010000003">
    <property type="protein sequence ID" value="KAJ0979170.1"/>
    <property type="molecule type" value="Genomic_DNA"/>
</dbReference>
<feature type="region of interest" description="Disordered" evidence="2">
    <location>
        <begin position="230"/>
        <end position="288"/>
    </location>
</feature>
<organism evidence="3 4">
    <name type="scientific">Dioscorea zingiberensis</name>
    <dbReference type="NCBI Taxonomy" id="325984"/>
    <lineage>
        <taxon>Eukaryota</taxon>
        <taxon>Viridiplantae</taxon>
        <taxon>Streptophyta</taxon>
        <taxon>Embryophyta</taxon>
        <taxon>Tracheophyta</taxon>
        <taxon>Spermatophyta</taxon>
        <taxon>Magnoliopsida</taxon>
        <taxon>Liliopsida</taxon>
        <taxon>Dioscoreales</taxon>
        <taxon>Dioscoreaceae</taxon>
        <taxon>Dioscorea</taxon>
    </lineage>
</organism>
<reference evidence="3" key="2">
    <citation type="journal article" date="2022" name="Hortic Res">
        <title>The genome of Dioscorea zingiberensis sheds light on the biosynthesis, origin and evolution of the medicinally important diosgenin saponins.</title>
        <authorList>
            <person name="Li Y."/>
            <person name="Tan C."/>
            <person name="Li Z."/>
            <person name="Guo J."/>
            <person name="Li S."/>
            <person name="Chen X."/>
            <person name="Wang C."/>
            <person name="Dai X."/>
            <person name="Yang H."/>
            <person name="Song W."/>
            <person name="Hou L."/>
            <person name="Xu J."/>
            <person name="Tong Z."/>
            <person name="Xu A."/>
            <person name="Yuan X."/>
            <person name="Wang W."/>
            <person name="Yang Q."/>
            <person name="Chen L."/>
            <person name="Sun Z."/>
            <person name="Wang K."/>
            <person name="Pan B."/>
            <person name="Chen J."/>
            <person name="Bao Y."/>
            <person name="Liu F."/>
            <person name="Qi X."/>
            <person name="Gang D.R."/>
            <person name="Wen J."/>
            <person name="Li J."/>
        </authorList>
    </citation>
    <scope>NUCLEOTIDE SEQUENCE</scope>
    <source>
        <strain evidence="3">Dzin_1.0</strain>
    </source>
</reference>
<gene>
    <name evidence="3" type="ORF">J5N97_014644</name>
</gene>
<feature type="compositionally biased region" description="Basic and acidic residues" evidence="2">
    <location>
        <begin position="278"/>
        <end position="288"/>
    </location>
</feature>
<keyword evidence="1" id="KW-0103">Bromodomain</keyword>
<dbReference type="Gene3D" id="1.20.920.10">
    <property type="entry name" value="Bromodomain-like"/>
    <property type="match status" value="1"/>
</dbReference>
<evidence type="ECO:0000313" key="4">
    <source>
        <dbReference type="Proteomes" id="UP001085076"/>
    </source>
</evidence>
<feature type="compositionally biased region" description="Basic and acidic residues" evidence="2">
    <location>
        <begin position="55"/>
        <end position="70"/>
    </location>
</feature>
<name>A0A9D5HJP9_9LILI</name>
<keyword evidence="4" id="KW-1185">Reference proteome</keyword>
<feature type="region of interest" description="Disordered" evidence="2">
    <location>
        <begin position="1"/>
        <end position="106"/>
    </location>
</feature>
<evidence type="ECO:0008006" key="5">
    <source>
        <dbReference type="Google" id="ProtNLM"/>
    </source>
</evidence>
<protein>
    <recommendedName>
        <fullName evidence="5">Bromo domain-containing protein</fullName>
    </recommendedName>
</protein>
<dbReference type="AlphaFoldDB" id="A0A9D5HJP9"/>
<sequence>MIEKEKGKRARVVDLEETATKEEYDKPVDTDSETEGEATAVLKHGKKKKIQQVYKEGKTSLEVEPNKEASDEIGPTNEALDGVRPKDKARPKNKDKSSRYRSSKSQNPTDRLITYIIDILEIKDEHELFSMPDNLETYDLGENLSVPRDFATLRQKHKDGMYQTLEQFKAKYLLDQADLIFRSLRTNPIYAEKELEAWHQKYFQYKKKAVRFEKSTAIFSVEILESRLRPRVASSMKQSSKDNEGAPSRRPQSLGTKKKTKNRSSSKPRGGRPSVNLDGKEEISTRKP</sequence>
<accession>A0A9D5HJP9</accession>
<reference evidence="3" key="1">
    <citation type="submission" date="2021-03" db="EMBL/GenBank/DDBJ databases">
        <authorList>
            <person name="Li Z."/>
            <person name="Yang C."/>
        </authorList>
    </citation>
    <scope>NUCLEOTIDE SEQUENCE</scope>
    <source>
        <strain evidence="3">Dzin_1.0</strain>
        <tissue evidence="3">Leaf</tissue>
    </source>
</reference>
<proteinExistence type="predicted"/>
<dbReference type="InterPro" id="IPR036427">
    <property type="entry name" value="Bromodomain-like_sf"/>
</dbReference>
<dbReference type="Proteomes" id="UP001085076">
    <property type="component" value="Miscellaneous, Linkage group lg03"/>
</dbReference>
<evidence type="ECO:0000256" key="1">
    <source>
        <dbReference type="ARBA" id="ARBA00023117"/>
    </source>
</evidence>
<dbReference type="SUPFAM" id="SSF47370">
    <property type="entry name" value="Bromodomain"/>
    <property type="match status" value="1"/>
</dbReference>
<feature type="compositionally biased region" description="Basic and acidic residues" evidence="2">
    <location>
        <begin position="81"/>
        <end position="98"/>
    </location>
</feature>
<evidence type="ECO:0000256" key="2">
    <source>
        <dbReference type="SAM" id="MobiDB-lite"/>
    </source>
</evidence>
<feature type="compositionally biased region" description="Basic and acidic residues" evidence="2">
    <location>
        <begin position="1"/>
        <end position="29"/>
    </location>
</feature>
<comment type="caution">
    <text evidence="3">The sequence shown here is derived from an EMBL/GenBank/DDBJ whole genome shotgun (WGS) entry which is preliminary data.</text>
</comment>
<feature type="compositionally biased region" description="Basic residues" evidence="2">
    <location>
        <begin position="256"/>
        <end position="270"/>
    </location>
</feature>